<protein>
    <submittedName>
        <fullName evidence="4">2-hydroxyacid dehydrogenase</fullName>
    </submittedName>
</protein>
<organism evidence="4 5">
    <name type="scientific">Belliella kenyensis</name>
    <dbReference type="NCBI Taxonomy" id="1472724"/>
    <lineage>
        <taxon>Bacteria</taxon>
        <taxon>Pseudomonadati</taxon>
        <taxon>Bacteroidota</taxon>
        <taxon>Cytophagia</taxon>
        <taxon>Cytophagales</taxon>
        <taxon>Cyclobacteriaceae</taxon>
        <taxon>Belliella</taxon>
    </lineage>
</organism>
<evidence type="ECO:0000259" key="2">
    <source>
        <dbReference type="Pfam" id="PF00389"/>
    </source>
</evidence>
<feature type="domain" description="D-isomer specific 2-hydroxyacid dehydrogenase catalytic" evidence="2">
    <location>
        <begin position="5"/>
        <end position="306"/>
    </location>
</feature>
<keyword evidence="5" id="KW-1185">Reference proteome</keyword>
<comment type="caution">
    <text evidence="4">The sequence shown here is derived from an EMBL/GenBank/DDBJ whole genome shotgun (WGS) entry which is preliminary data.</text>
</comment>
<evidence type="ECO:0000313" key="5">
    <source>
        <dbReference type="Proteomes" id="UP001595766"/>
    </source>
</evidence>
<keyword evidence="1" id="KW-0560">Oxidoreductase</keyword>
<dbReference type="PANTHER" id="PTHR42938">
    <property type="entry name" value="FORMATE DEHYDROGENASE 1"/>
    <property type="match status" value="1"/>
</dbReference>
<dbReference type="Gene3D" id="3.40.50.720">
    <property type="entry name" value="NAD(P)-binding Rossmann-like Domain"/>
    <property type="match status" value="2"/>
</dbReference>
<sequence length="319" mass="36078">MQKRVLIIDEMHESIIPLLTNEGFLVDYKPKINRSEILESICAYDGLIIRSKTPMDRALLEKAEKLEFIGRAGAGLDQIDLSYLEERGIKLYNAPEGNRDAVGEQAIGSLLALFNHVKKADREVRKGIWDREGNRGEELSGKTVGVFGFGYMGQAFARKLLGFDVKILAYDKYKKGFGDGFIDEVDLEELQKEADVLSIHVPLTSETRGFFSLDFLQKFAKPIYLVNTARGEVISFEVLNEALESGIIRGAVLDVLENEKFDTFSISQKKSFEKLAQRENVLFSPHIAGWTFQSYEKINQVLVKKIRIGSTKQEHNNFS</sequence>
<dbReference type="SUPFAM" id="SSF52283">
    <property type="entry name" value="Formate/glycerate dehydrogenase catalytic domain-like"/>
    <property type="match status" value="1"/>
</dbReference>
<feature type="domain" description="D-isomer specific 2-hydroxyacid dehydrogenase NAD-binding" evidence="3">
    <location>
        <begin position="108"/>
        <end position="288"/>
    </location>
</feature>
<evidence type="ECO:0000259" key="3">
    <source>
        <dbReference type="Pfam" id="PF02826"/>
    </source>
</evidence>
<name>A0ABV8EG21_9BACT</name>
<dbReference type="EMBL" id="JBHSAV010000003">
    <property type="protein sequence ID" value="MFC3974994.1"/>
    <property type="molecule type" value="Genomic_DNA"/>
</dbReference>
<dbReference type="InterPro" id="IPR006140">
    <property type="entry name" value="D-isomer_DH_NAD-bd"/>
</dbReference>
<dbReference type="Pfam" id="PF00389">
    <property type="entry name" value="2-Hacid_dh"/>
    <property type="match status" value="1"/>
</dbReference>
<dbReference type="PANTHER" id="PTHR42938:SF9">
    <property type="entry name" value="FORMATE DEHYDROGENASE 1"/>
    <property type="match status" value="1"/>
</dbReference>
<reference evidence="5" key="1">
    <citation type="journal article" date="2019" name="Int. J. Syst. Evol. Microbiol.">
        <title>The Global Catalogue of Microorganisms (GCM) 10K type strain sequencing project: providing services to taxonomists for standard genome sequencing and annotation.</title>
        <authorList>
            <consortium name="The Broad Institute Genomics Platform"/>
            <consortium name="The Broad Institute Genome Sequencing Center for Infectious Disease"/>
            <person name="Wu L."/>
            <person name="Ma J."/>
        </authorList>
    </citation>
    <scope>NUCLEOTIDE SEQUENCE [LARGE SCALE GENOMIC DNA]</scope>
    <source>
        <strain evidence="5">CECT 8551</strain>
    </source>
</reference>
<dbReference type="SUPFAM" id="SSF51735">
    <property type="entry name" value="NAD(P)-binding Rossmann-fold domains"/>
    <property type="match status" value="1"/>
</dbReference>
<dbReference type="RefSeq" id="WP_241292665.1">
    <property type="nucleotide sequence ID" value="NZ_JAKZGR010000003.1"/>
</dbReference>
<dbReference type="Pfam" id="PF02826">
    <property type="entry name" value="2-Hacid_dh_C"/>
    <property type="match status" value="1"/>
</dbReference>
<accession>A0ABV8EG21</accession>
<comment type="similarity">
    <text evidence="1">Belongs to the D-isomer specific 2-hydroxyacid dehydrogenase family.</text>
</comment>
<dbReference type="InterPro" id="IPR006139">
    <property type="entry name" value="D-isomer_2_OHA_DH_cat_dom"/>
</dbReference>
<evidence type="ECO:0000313" key="4">
    <source>
        <dbReference type="EMBL" id="MFC3974994.1"/>
    </source>
</evidence>
<dbReference type="CDD" id="cd12179">
    <property type="entry name" value="2-Hacid_dh_14"/>
    <property type="match status" value="1"/>
</dbReference>
<dbReference type="Proteomes" id="UP001595766">
    <property type="component" value="Unassembled WGS sequence"/>
</dbReference>
<evidence type="ECO:0000256" key="1">
    <source>
        <dbReference type="RuleBase" id="RU003719"/>
    </source>
</evidence>
<proteinExistence type="inferred from homology"/>
<gene>
    <name evidence="4" type="ORF">ACFOUP_01265</name>
</gene>
<dbReference type="InterPro" id="IPR036291">
    <property type="entry name" value="NAD(P)-bd_dom_sf"/>
</dbReference>